<evidence type="ECO:0000313" key="4">
    <source>
        <dbReference type="EMBL" id="RDY13559.1"/>
    </source>
</evidence>
<dbReference type="GO" id="GO:0007165">
    <property type="term" value="P:signal transduction"/>
    <property type="evidence" value="ECO:0007669"/>
    <property type="project" value="InterPro"/>
</dbReference>
<sequence length="439" mass="49586">MLSSLCGFPRVHPILWRFIGFVSSLVGLITYAMSPPLNKVFKQGELGFLVVVIYCALGSLLCCLMLFTTTWSLPKKTVLTAHVVFFVLMVTSVYSFYLDKTEGNTKAKDGDKVLNLVSCGAFSLMSLSLSRLSGLGFEAGVFNFFLGSLMMAVMKWNLKFALAAAAFCYILISIRTYSENSHSTGDIEVEEMALIQNNGTWEGFEFQSPIYVPLFLRPPVTNDVFISFRAKDTSDIPEYFTCALLNKLLRVYAHPELTGNYVSPAVVKEIEKAKVCVIIFSQSYLDATWCMDEVHNIMACRARYGRTVIPIFYNIDRTTIQHYLVNFCRIKMLCDAANGVSEHDMYQWSNHLAAAASLQGWEMSENRRPYEILDDVANHPIYAYPSYFPSSSWKRIPGESTKDLDTAKELTILTPYTNIRGNYFMITDYHDLGQPLCDT</sequence>
<keyword evidence="2" id="KW-1133">Transmembrane helix</keyword>
<feature type="non-terminal residue" evidence="4">
    <location>
        <position position="1"/>
    </location>
</feature>
<keyword evidence="5" id="KW-1185">Reference proteome</keyword>
<feature type="transmembrane region" description="Helical" evidence="2">
    <location>
        <begin position="135"/>
        <end position="153"/>
    </location>
</feature>
<dbReference type="InterPro" id="IPR000157">
    <property type="entry name" value="TIR_dom"/>
</dbReference>
<feature type="domain" description="TIR" evidence="3">
    <location>
        <begin position="220"/>
        <end position="380"/>
    </location>
</feature>
<dbReference type="PANTHER" id="PTHR32009:SF100">
    <property type="entry name" value="TOLL-INTERLEUKIN-RESISTANCE (TIR) DOMAIN FAMILY PROTEIN"/>
    <property type="match status" value="1"/>
</dbReference>
<dbReference type="Gene3D" id="3.40.50.10140">
    <property type="entry name" value="Toll/interleukin-1 receptor homology (TIR) domain"/>
    <property type="match status" value="1"/>
</dbReference>
<feature type="transmembrane region" description="Helical" evidence="2">
    <location>
        <begin position="14"/>
        <end position="34"/>
    </location>
</feature>
<proteinExistence type="predicted"/>
<name>A0A371IEU1_MUCPR</name>
<evidence type="ECO:0000256" key="2">
    <source>
        <dbReference type="SAM" id="Phobius"/>
    </source>
</evidence>
<gene>
    <name evidence="4" type="primary">RLM3</name>
    <name evidence="4" type="ORF">CR513_01494</name>
</gene>
<dbReference type="PANTHER" id="PTHR32009">
    <property type="entry name" value="TMV RESISTANCE PROTEIN N-LIKE"/>
    <property type="match status" value="1"/>
</dbReference>
<evidence type="ECO:0000313" key="5">
    <source>
        <dbReference type="Proteomes" id="UP000257109"/>
    </source>
</evidence>
<feature type="transmembrane region" description="Helical" evidence="2">
    <location>
        <begin position="79"/>
        <end position="98"/>
    </location>
</feature>
<evidence type="ECO:0000259" key="3">
    <source>
        <dbReference type="PROSITE" id="PS50104"/>
    </source>
</evidence>
<dbReference type="SUPFAM" id="SSF52200">
    <property type="entry name" value="Toll/Interleukin receptor TIR domain"/>
    <property type="match status" value="1"/>
</dbReference>
<dbReference type="OrthoDB" id="1411405at2759"/>
<dbReference type="Proteomes" id="UP000257109">
    <property type="component" value="Unassembled WGS sequence"/>
</dbReference>
<protein>
    <submittedName>
        <fullName evidence="4">Disease resistance protein RLM3</fullName>
    </submittedName>
</protein>
<dbReference type="SMART" id="SM00255">
    <property type="entry name" value="TIR"/>
    <property type="match status" value="1"/>
</dbReference>
<reference evidence="4" key="1">
    <citation type="submission" date="2018-05" db="EMBL/GenBank/DDBJ databases">
        <title>Draft genome of Mucuna pruriens seed.</title>
        <authorList>
            <person name="Nnadi N.E."/>
            <person name="Vos R."/>
            <person name="Hasami M.H."/>
            <person name="Devisetty U.K."/>
            <person name="Aguiy J.C."/>
        </authorList>
    </citation>
    <scope>NUCLEOTIDE SEQUENCE [LARGE SCALE GENOMIC DNA]</scope>
    <source>
        <strain evidence="4">JCA_2017</strain>
    </source>
</reference>
<dbReference type="InterPro" id="IPR035897">
    <property type="entry name" value="Toll_tir_struct_dom_sf"/>
</dbReference>
<evidence type="ECO:0000256" key="1">
    <source>
        <dbReference type="ARBA" id="ARBA00023027"/>
    </source>
</evidence>
<comment type="caution">
    <text evidence="4">The sequence shown here is derived from an EMBL/GenBank/DDBJ whole genome shotgun (WGS) entry which is preliminary data.</text>
</comment>
<dbReference type="EMBL" id="QJKJ01000255">
    <property type="protein sequence ID" value="RDY13559.1"/>
    <property type="molecule type" value="Genomic_DNA"/>
</dbReference>
<keyword evidence="1" id="KW-0520">NAD</keyword>
<dbReference type="Pfam" id="PF01582">
    <property type="entry name" value="TIR"/>
    <property type="match status" value="1"/>
</dbReference>
<dbReference type="AlphaFoldDB" id="A0A371IEU1"/>
<feature type="transmembrane region" description="Helical" evidence="2">
    <location>
        <begin position="46"/>
        <end position="67"/>
    </location>
</feature>
<accession>A0A371IEU1</accession>
<dbReference type="PROSITE" id="PS50104">
    <property type="entry name" value="TIR"/>
    <property type="match status" value="1"/>
</dbReference>
<keyword evidence="2" id="KW-0472">Membrane</keyword>
<keyword evidence="2" id="KW-0812">Transmembrane</keyword>
<organism evidence="4 5">
    <name type="scientific">Mucuna pruriens</name>
    <name type="common">Velvet bean</name>
    <name type="synonym">Dolichos pruriens</name>
    <dbReference type="NCBI Taxonomy" id="157652"/>
    <lineage>
        <taxon>Eukaryota</taxon>
        <taxon>Viridiplantae</taxon>
        <taxon>Streptophyta</taxon>
        <taxon>Embryophyta</taxon>
        <taxon>Tracheophyta</taxon>
        <taxon>Spermatophyta</taxon>
        <taxon>Magnoliopsida</taxon>
        <taxon>eudicotyledons</taxon>
        <taxon>Gunneridae</taxon>
        <taxon>Pentapetalae</taxon>
        <taxon>rosids</taxon>
        <taxon>fabids</taxon>
        <taxon>Fabales</taxon>
        <taxon>Fabaceae</taxon>
        <taxon>Papilionoideae</taxon>
        <taxon>50 kb inversion clade</taxon>
        <taxon>NPAAA clade</taxon>
        <taxon>indigoferoid/millettioid clade</taxon>
        <taxon>Phaseoleae</taxon>
        <taxon>Mucuna</taxon>
    </lineage>
</organism>